<organism evidence="2 3">
    <name type="scientific">Chlorobium limicola</name>
    <dbReference type="NCBI Taxonomy" id="1092"/>
    <lineage>
        <taxon>Bacteria</taxon>
        <taxon>Pseudomonadati</taxon>
        <taxon>Chlorobiota</taxon>
        <taxon>Chlorobiia</taxon>
        <taxon>Chlorobiales</taxon>
        <taxon>Chlorobiaceae</taxon>
        <taxon>Chlorobium/Pelodictyon group</taxon>
        <taxon>Chlorobium</taxon>
    </lineage>
</organism>
<comment type="similarity">
    <text evidence="1">Belongs to the short-chain dehydrogenases/reductases (SDR) family.</text>
</comment>
<dbReference type="PANTHER" id="PTHR42879">
    <property type="entry name" value="3-OXOACYL-(ACYL-CARRIER-PROTEIN) REDUCTASE"/>
    <property type="match status" value="1"/>
</dbReference>
<keyword evidence="3" id="KW-1185">Reference proteome</keyword>
<gene>
    <name evidence="2" type="ORF">ASB62_01060</name>
</gene>
<dbReference type="Pfam" id="PF13561">
    <property type="entry name" value="adh_short_C2"/>
    <property type="match status" value="1"/>
</dbReference>
<dbReference type="Proteomes" id="UP000053937">
    <property type="component" value="Unassembled WGS sequence"/>
</dbReference>
<dbReference type="EMBL" id="LMBR01000012">
    <property type="protein sequence ID" value="KUL32846.1"/>
    <property type="molecule type" value="Genomic_DNA"/>
</dbReference>
<evidence type="ECO:0000313" key="2">
    <source>
        <dbReference type="EMBL" id="KUL32846.1"/>
    </source>
</evidence>
<dbReference type="OrthoDB" id="9803333at2"/>
<comment type="caution">
    <text evidence="2">The sequence shown here is derived from an EMBL/GenBank/DDBJ whole genome shotgun (WGS) entry which is preliminary data.</text>
</comment>
<evidence type="ECO:0000256" key="1">
    <source>
        <dbReference type="ARBA" id="ARBA00006484"/>
    </source>
</evidence>
<dbReference type="InterPro" id="IPR036291">
    <property type="entry name" value="NAD(P)-bd_dom_sf"/>
</dbReference>
<dbReference type="PRINTS" id="PR00081">
    <property type="entry name" value="GDHRDH"/>
</dbReference>
<evidence type="ECO:0000313" key="3">
    <source>
        <dbReference type="Proteomes" id="UP000053937"/>
    </source>
</evidence>
<dbReference type="InterPro" id="IPR002347">
    <property type="entry name" value="SDR_fam"/>
</dbReference>
<protein>
    <recommendedName>
        <fullName evidence="4">Short-chain dehydrogenase/reductase SDR</fullName>
    </recommendedName>
</protein>
<dbReference type="Gene3D" id="3.40.50.720">
    <property type="entry name" value="NAD(P)-binding Rossmann-like Domain"/>
    <property type="match status" value="1"/>
</dbReference>
<reference evidence="2 3" key="1">
    <citation type="submission" date="2015-10" db="EMBL/GenBank/DDBJ databases">
        <title>Draft Genome Sequence of Chlorobium limicola strain Frasassi Growing under Artificial Lighting in the Frasassi Cave System.</title>
        <authorList>
            <person name="Mansor M."/>
            <person name="Macalady J."/>
        </authorList>
    </citation>
    <scope>NUCLEOTIDE SEQUENCE [LARGE SCALE GENOMIC DNA]</scope>
    <source>
        <strain evidence="2 3">Frasassi</strain>
    </source>
</reference>
<dbReference type="AlphaFoldDB" id="A0A117MS57"/>
<evidence type="ECO:0008006" key="4">
    <source>
        <dbReference type="Google" id="ProtNLM"/>
    </source>
</evidence>
<accession>A0A117MS57</accession>
<dbReference type="PANTHER" id="PTHR42879:SF2">
    <property type="entry name" value="3-OXOACYL-[ACYL-CARRIER-PROTEIN] REDUCTASE FABG"/>
    <property type="match status" value="1"/>
</dbReference>
<name>A0A117MS57_CHLLI</name>
<dbReference type="SUPFAM" id="SSF51735">
    <property type="entry name" value="NAD(P)-binding Rossmann-fold domains"/>
    <property type="match status" value="1"/>
</dbReference>
<dbReference type="InterPro" id="IPR050259">
    <property type="entry name" value="SDR"/>
</dbReference>
<dbReference type="RefSeq" id="WP_059138236.1">
    <property type="nucleotide sequence ID" value="NZ_LMBR01000012.1"/>
</dbReference>
<proteinExistence type="inferred from homology"/>
<sequence length="250" mass="27115">MNHLAEKNAIVTGGTRGIGRAVSLALAECGAHVFAIYARSRKHAESLEKEASDRGLRITTIRGDLGHDETFTEVLRTLQNECAVVDILVHSAASGVHRKSMSLSDRHLKWTFEINFFAIHRLTRDLHENMKKGSRIIGITSPGGTRVIPDYAAVASTKGAMEALFRHYAKELAPEEITVNLVCPGLVMTDVAKNVPELGRLLEITETYTPSGRLTTPEDVAEVVKFLTTDAASQIVGQTIVVDGGKGLMA</sequence>
<dbReference type="FunFam" id="3.40.50.720:FF:000084">
    <property type="entry name" value="Short-chain dehydrogenase reductase"/>
    <property type="match status" value="1"/>
</dbReference>